<dbReference type="PROSITE" id="PS51364">
    <property type="entry name" value="TB"/>
    <property type="match status" value="1"/>
</dbReference>
<feature type="domain" description="EGF-like" evidence="10">
    <location>
        <begin position="245"/>
        <end position="288"/>
    </location>
</feature>
<keyword evidence="3" id="KW-0272">Extracellular matrix</keyword>
<evidence type="ECO:0000256" key="1">
    <source>
        <dbReference type="ARBA" id="ARBA00004498"/>
    </source>
</evidence>
<evidence type="ECO:0000256" key="4">
    <source>
        <dbReference type="ARBA" id="ARBA00022536"/>
    </source>
</evidence>
<dbReference type="InterPro" id="IPR036773">
    <property type="entry name" value="TB_dom_sf"/>
</dbReference>
<dbReference type="Pfam" id="PF12661">
    <property type="entry name" value="hEGF"/>
    <property type="match status" value="3"/>
</dbReference>
<feature type="domain" description="EGF-like" evidence="10">
    <location>
        <begin position="202"/>
        <end position="238"/>
    </location>
</feature>
<dbReference type="InterPro" id="IPR017878">
    <property type="entry name" value="TB_dom"/>
</dbReference>
<feature type="domain" description="TB" evidence="11">
    <location>
        <begin position="135"/>
        <end position="184"/>
    </location>
</feature>
<dbReference type="Proteomes" id="UP000008854">
    <property type="component" value="Unassembled WGS sequence"/>
</dbReference>
<dbReference type="SUPFAM" id="SSF57196">
    <property type="entry name" value="EGF/Laminin"/>
    <property type="match status" value="3"/>
</dbReference>
<dbReference type="WBParaSite" id="Smp_001100.1">
    <property type="protein sequence ID" value="Smp_001100.1"/>
    <property type="gene ID" value="Smp_001100"/>
</dbReference>
<dbReference type="Gene3D" id="2.10.25.10">
    <property type="entry name" value="Laminin"/>
    <property type="match status" value="5"/>
</dbReference>
<dbReference type="InterPro" id="IPR018097">
    <property type="entry name" value="EGF_Ca-bd_CS"/>
</dbReference>
<dbReference type="AlphaFoldDB" id="A0A3Q0KBG5"/>
<keyword evidence="12" id="KW-1185">Reference proteome</keyword>
<organism evidence="12 13">
    <name type="scientific">Schistosoma mansoni</name>
    <name type="common">Blood fluke</name>
    <dbReference type="NCBI Taxonomy" id="6183"/>
    <lineage>
        <taxon>Eukaryota</taxon>
        <taxon>Metazoa</taxon>
        <taxon>Spiralia</taxon>
        <taxon>Lophotrochozoa</taxon>
        <taxon>Platyhelminthes</taxon>
        <taxon>Trematoda</taxon>
        <taxon>Digenea</taxon>
        <taxon>Strigeidida</taxon>
        <taxon>Schistosomatoidea</taxon>
        <taxon>Schistosomatidae</taxon>
        <taxon>Schistosoma</taxon>
    </lineage>
</organism>
<evidence type="ECO:0000259" key="11">
    <source>
        <dbReference type="PROSITE" id="PS51364"/>
    </source>
</evidence>
<dbReference type="SUPFAM" id="SSF57581">
    <property type="entry name" value="TB module/8-cys domain"/>
    <property type="match status" value="1"/>
</dbReference>
<keyword evidence="6" id="KW-0677">Repeat</keyword>
<evidence type="ECO:0000256" key="5">
    <source>
        <dbReference type="ARBA" id="ARBA00022729"/>
    </source>
</evidence>
<keyword evidence="5" id="KW-0732">Signal</keyword>
<name>A0A3Q0KBG5_SCHMA</name>
<keyword evidence="8" id="KW-0325">Glycoprotein</keyword>
<dbReference type="InterPro" id="IPR009030">
    <property type="entry name" value="Growth_fac_rcpt_cys_sf"/>
</dbReference>
<reference evidence="13" key="2">
    <citation type="submission" date="2018-12" db="UniProtKB">
        <authorList>
            <consortium name="WormBaseParasite"/>
        </authorList>
    </citation>
    <scope>IDENTIFICATION</scope>
    <source>
        <strain evidence="13">Puerto Rican</strain>
    </source>
</reference>
<evidence type="ECO:0000256" key="2">
    <source>
        <dbReference type="ARBA" id="ARBA00022525"/>
    </source>
</evidence>
<proteinExistence type="predicted"/>
<dbReference type="Pfam" id="PF00008">
    <property type="entry name" value="EGF"/>
    <property type="match status" value="1"/>
</dbReference>
<dbReference type="SMART" id="SM00179">
    <property type="entry name" value="EGF_CA"/>
    <property type="match status" value="7"/>
</dbReference>
<accession>A0A3Q0KBG5</accession>
<feature type="domain" description="EGF-like" evidence="10">
    <location>
        <begin position="294"/>
        <end position="336"/>
    </location>
</feature>
<evidence type="ECO:0000256" key="9">
    <source>
        <dbReference type="PROSITE-ProRule" id="PRU00076"/>
    </source>
</evidence>
<keyword evidence="7" id="KW-1015">Disulfide bond</keyword>
<dbReference type="GO" id="GO:0005509">
    <property type="term" value="F:calcium ion binding"/>
    <property type="evidence" value="ECO:0007669"/>
    <property type="project" value="InterPro"/>
</dbReference>
<keyword evidence="2" id="KW-0964">Secreted</keyword>
<dbReference type="InterPro" id="IPR000742">
    <property type="entry name" value="EGF"/>
</dbReference>
<dbReference type="PANTHER" id="PTHR24040:SF13">
    <property type="entry name" value="FIBROPELLIN-1"/>
    <property type="match status" value="1"/>
</dbReference>
<evidence type="ECO:0000256" key="8">
    <source>
        <dbReference type="ARBA" id="ARBA00023180"/>
    </source>
</evidence>
<evidence type="ECO:0000313" key="12">
    <source>
        <dbReference type="Proteomes" id="UP000008854"/>
    </source>
</evidence>
<evidence type="ECO:0000256" key="6">
    <source>
        <dbReference type="ARBA" id="ARBA00022737"/>
    </source>
</evidence>
<evidence type="ECO:0000256" key="7">
    <source>
        <dbReference type="ARBA" id="ARBA00023157"/>
    </source>
</evidence>
<dbReference type="FunFam" id="2.10.25.10:FF:000005">
    <property type="entry name" value="Fibrillin 2"/>
    <property type="match status" value="1"/>
</dbReference>
<protein>
    <submittedName>
        <fullName evidence="13">Fibrillin-2-like</fullName>
    </submittedName>
</protein>
<dbReference type="InterPro" id="IPR000152">
    <property type="entry name" value="EGF-type_Asp/Asn_hydroxyl_site"/>
</dbReference>
<dbReference type="CDD" id="cd00054">
    <property type="entry name" value="EGF_CA"/>
    <property type="match status" value="1"/>
</dbReference>
<sequence>MNQNIILLYSIVIYYLYVDYSYGIRSHICNKYNGQPVCCPGWRNGIGAPCIIPVCAGNCGERGECIKPNTCICSDRRLRFSCREEDIDEESDTMQLDQAENQCPDNCNEHGTCESGACICQTGYSGRKCETKLTGACYTSLKRGLCVNPMQYRISQYDYEAIPLTHEICCNALGIAWGEPCQICQITHCSKGYEQIDGICKDINECEVDGVCQRGQCINEEGSYKCNCPENTQFDKTTLDCVYKLKMPCESDPYRCHHGGKCIDLPSGDYKCICPWGTRTSQDRKSCIEDKELHFDICQLYKSSVCKNGQCIPRGNTYECVCNEGFEPSEDRKTCQYKVDICSVHRGYLCTNGQCIPAGRDFFCECNPGFTLSYDRRRCMSKCEELGPSICPNGYCIALSNGDYECQCEIGYQSTSDHKKCIMQIEEPNSNIHFAKTVQYYKNKYYGDKENEAYEHSIEMNKPKLQIDQSEIDDEKSYNWWQSDSLSRKSSGKQQKTYSQYKQLDSSDVTYEKPTQLHLRGTSLRSTPCGQDDIVKRCNGGICLNLGGDGYFCECLPSYLAINGGRACVKHKEGANNVWQNDESIEDIRKSSRPVNNKQHNNYHLKKDFNSPFYQYQSPCNRNDVLNKCQWGTCLNLGRNSYKCDCLPEYQFTQTEGCIRKINKDSSQLQNKSTPIHNATLSVNNNSNKS</sequence>
<comment type="subcellular location">
    <subcellularLocation>
        <location evidence="1">Secreted</location>
        <location evidence="1">Extracellular space</location>
        <location evidence="1">Extracellular matrix</location>
    </subcellularLocation>
</comment>
<dbReference type="STRING" id="6183.A0A3Q0KBG5"/>
<dbReference type="PANTHER" id="PTHR24040">
    <property type="entry name" value="LAMININ G-LIKE DOMAIN-CONTAINING PROTEIN"/>
    <property type="match status" value="1"/>
</dbReference>
<dbReference type="PROSITE" id="PS00022">
    <property type="entry name" value="EGF_1"/>
    <property type="match status" value="1"/>
</dbReference>
<evidence type="ECO:0000256" key="3">
    <source>
        <dbReference type="ARBA" id="ARBA00022530"/>
    </source>
</evidence>
<dbReference type="PROSITE" id="PS01186">
    <property type="entry name" value="EGF_2"/>
    <property type="match status" value="3"/>
</dbReference>
<dbReference type="SUPFAM" id="SSF57184">
    <property type="entry name" value="Growth factor receptor domain"/>
    <property type="match status" value="1"/>
</dbReference>
<dbReference type="ExpressionAtlas" id="A0A3Q0KBG5">
    <property type="expression patterns" value="baseline"/>
</dbReference>
<dbReference type="Gene3D" id="2.60.120.260">
    <property type="entry name" value="Galactose-binding domain-like"/>
    <property type="match status" value="1"/>
</dbReference>
<dbReference type="InterPro" id="IPR051145">
    <property type="entry name" value="GAS-SHBG-PROS"/>
</dbReference>
<dbReference type="PROSITE" id="PS01187">
    <property type="entry name" value="EGF_CA"/>
    <property type="match status" value="1"/>
</dbReference>
<dbReference type="InterPro" id="IPR001881">
    <property type="entry name" value="EGF-like_Ca-bd_dom"/>
</dbReference>
<dbReference type="PROSITE" id="PS50026">
    <property type="entry name" value="EGF_3"/>
    <property type="match status" value="3"/>
</dbReference>
<dbReference type="Pfam" id="PF23106">
    <property type="entry name" value="EGF_Teneurin"/>
    <property type="match status" value="1"/>
</dbReference>
<dbReference type="InterPro" id="IPR013032">
    <property type="entry name" value="EGF-like_CS"/>
</dbReference>
<comment type="caution">
    <text evidence="9">Lacks conserved residue(s) required for the propagation of feature annotation.</text>
</comment>
<dbReference type="InParanoid" id="A0A3Q0KBG5"/>
<dbReference type="PROSITE" id="PS00010">
    <property type="entry name" value="ASX_HYDROXYL"/>
    <property type="match status" value="1"/>
</dbReference>
<reference evidence="12" key="1">
    <citation type="journal article" date="2012" name="PLoS Negl. Trop. Dis.">
        <title>A systematically improved high quality genome and transcriptome of the human blood fluke Schistosoma mansoni.</title>
        <authorList>
            <person name="Protasio A.V."/>
            <person name="Tsai I.J."/>
            <person name="Babbage A."/>
            <person name="Nichol S."/>
            <person name="Hunt M."/>
            <person name="Aslett M.A."/>
            <person name="De Silva N."/>
            <person name="Velarde G.S."/>
            <person name="Anderson T.J."/>
            <person name="Clark R.C."/>
            <person name="Davidson C."/>
            <person name="Dillon G.P."/>
            <person name="Holroyd N.E."/>
            <person name="LoVerde P.T."/>
            <person name="Lloyd C."/>
            <person name="McQuillan J."/>
            <person name="Oliveira G."/>
            <person name="Otto T.D."/>
            <person name="Parker-Manuel S.J."/>
            <person name="Quail M.A."/>
            <person name="Wilson R.A."/>
            <person name="Zerlotini A."/>
            <person name="Dunne D.W."/>
            <person name="Berriman M."/>
        </authorList>
    </citation>
    <scope>NUCLEOTIDE SEQUENCE [LARGE SCALE GENOMIC DNA]</scope>
    <source>
        <strain evidence="12">Puerto Rican</strain>
    </source>
</reference>
<dbReference type="Gene3D" id="3.90.290.10">
    <property type="entry name" value="TGF-beta binding (TB) domain"/>
    <property type="match status" value="1"/>
</dbReference>
<evidence type="ECO:0000259" key="10">
    <source>
        <dbReference type="PROSITE" id="PS50026"/>
    </source>
</evidence>
<dbReference type="SMART" id="SM00181">
    <property type="entry name" value="EGF"/>
    <property type="match status" value="9"/>
</dbReference>
<evidence type="ECO:0000313" key="13">
    <source>
        <dbReference type="WBParaSite" id="Smp_001100.1"/>
    </source>
</evidence>
<keyword evidence="4 9" id="KW-0245">EGF-like domain</keyword>